<dbReference type="Proteomes" id="UP000241690">
    <property type="component" value="Unassembled WGS sequence"/>
</dbReference>
<feature type="region of interest" description="Disordered" evidence="2">
    <location>
        <begin position="568"/>
        <end position="613"/>
    </location>
</feature>
<accession>A0A2T4AW24</accession>
<dbReference type="STRING" id="983964.A0A2T4AW24"/>
<dbReference type="AlphaFoldDB" id="A0A2T4AW24"/>
<keyword evidence="4" id="KW-1185">Reference proteome</keyword>
<sequence length="629" mass="72886">MDTKQGDLVPISEEEVLVLSALKETGLPSDFFWSDNWLRVLLGKTNATMELRSRIEQFQESIRMREFPQSLIDITAFCNDMDRQSWHSHDATIDVLWDKYLADVKQCNNQLNTDVMVKPSGPYGAILYTQWHYPTFTTKKTNLYCGHVMDPSNPSLLQQFLKLGCPPTVLSSDMLPIRSDSCNPSWTKIHNWDQISRLSKAFNYALMRRSPIVLLVGQAAFDTFDEYLRQDQSLHLTKVRIFMPRTLGRQPFFYAVSEKKSSEIQQLVFFVQHGSHFVYGASIKAGLYADLRTDHFTRMALPNNSSLESKRKRYKELGYPGLVKARQKRVENCEERKAEKARQNQVENCEERKAEKARQKQVKLERKAEEDRQIELDRQWIAELDRQKQAGLGPKALAALNFVKARKKQDELDNHNLLKAGATFQIIATRSRDLARLYTLFLSYEIQHLLSKPASFYVEDNVKAIFLHYRDFHHWSLKWDDLSRWVKVSYIKRIQNTYREFQDFQALTAKFEQLKTKPRYNVLNKYALWSDRDHDLDQLCKTDNIGWEPHPAVTIFWPGSLKRLREQSKTGSNTSRLASNSSDAGCKRNRESSDNAAETTQAHAAALPQPPAKRTKIAISDLIHPIDLS</sequence>
<evidence type="ECO:0000313" key="3">
    <source>
        <dbReference type="EMBL" id="PTB61178.1"/>
    </source>
</evidence>
<evidence type="ECO:0000313" key="4">
    <source>
        <dbReference type="Proteomes" id="UP000241690"/>
    </source>
</evidence>
<feature type="compositionally biased region" description="Low complexity" evidence="2">
    <location>
        <begin position="596"/>
        <end position="607"/>
    </location>
</feature>
<keyword evidence="1" id="KW-0175">Coiled coil</keyword>
<feature type="coiled-coil region" evidence="1">
    <location>
        <begin position="323"/>
        <end position="374"/>
    </location>
</feature>
<organism evidence="3 4">
    <name type="scientific">Trichoderma harzianum CBS 226.95</name>
    <dbReference type="NCBI Taxonomy" id="983964"/>
    <lineage>
        <taxon>Eukaryota</taxon>
        <taxon>Fungi</taxon>
        <taxon>Dikarya</taxon>
        <taxon>Ascomycota</taxon>
        <taxon>Pezizomycotina</taxon>
        <taxon>Sordariomycetes</taxon>
        <taxon>Hypocreomycetidae</taxon>
        <taxon>Hypocreales</taxon>
        <taxon>Hypocreaceae</taxon>
        <taxon>Trichoderma</taxon>
    </lineage>
</organism>
<proteinExistence type="predicted"/>
<protein>
    <submittedName>
        <fullName evidence="3">Uncharacterized protein</fullName>
    </submittedName>
</protein>
<evidence type="ECO:0000256" key="2">
    <source>
        <dbReference type="SAM" id="MobiDB-lite"/>
    </source>
</evidence>
<feature type="compositionally biased region" description="Polar residues" evidence="2">
    <location>
        <begin position="569"/>
        <end position="583"/>
    </location>
</feature>
<reference evidence="3 4" key="1">
    <citation type="submission" date="2016-07" db="EMBL/GenBank/DDBJ databases">
        <title>Multiple horizontal gene transfer events from other fungi enriched the ability of initially mycotrophic Trichoderma (Ascomycota) to feed on dead plant biomass.</title>
        <authorList>
            <consortium name="DOE Joint Genome Institute"/>
            <person name="Aerts A."/>
            <person name="Atanasova L."/>
            <person name="Chenthamara K."/>
            <person name="Zhang J."/>
            <person name="Grujic M."/>
            <person name="Henrissat B."/>
            <person name="Kuo A."/>
            <person name="Salamov A."/>
            <person name="Lipzen A."/>
            <person name="Labutti K."/>
            <person name="Barry K."/>
            <person name="Miao Y."/>
            <person name="Rahimi M.J."/>
            <person name="Shen Q."/>
            <person name="Grigoriev I.V."/>
            <person name="Kubicek C.P."/>
            <person name="Druzhinina I.S."/>
        </authorList>
    </citation>
    <scope>NUCLEOTIDE SEQUENCE [LARGE SCALE GENOMIC DNA]</scope>
    <source>
        <strain evidence="3 4">CBS 226.95</strain>
    </source>
</reference>
<dbReference type="RefSeq" id="XP_024780855.1">
    <property type="nucleotide sequence ID" value="XM_024915577.1"/>
</dbReference>
<dbReference type="GeneID" id="36624146"/>
<name>A0A2T4AW24_TRIHA</name>
<dbReference type="EMBL" id="KZ679675">
    <property type="protein sequence ID" value="PTB61178.1"/>
    <property type="molecule type" value="Genomic_DNA"/>
</dbReference>
<evidence type="ECO:0000256" key="1">
    <source>
        <dbReference type="SAM" id="Coils"/>
    </source>
</evidence>
<gene>
    <name evidence="3" type="ORF">M431DRAFT_477556</name>
</gene>